<keyword evidence="1" id="KW-0732">Signal</keyword>
<reference evidence="2" key="1">
    <citation type="submission" date="2021-10" db="EMBL/GenBank/DDBJ databases">
        <title>Melipona bicolor Genome sequencing and assembly.</title>
        <authorList>
            <person name="Araujo N.S."/>
            <person name="Arias M.C."/>
        </authorList>
    </citation>
    <scope>NUCLEOTIDE SEQUENCE</scope>
    <source>
        <strain evidence="2">USP_2M_L1-L4_2017</strain>
        <tissue evidence="2">Whole body</tissue>
    </source>
</reference>
<evidence type="ECO:0000256" key="1">
    <source>
        <dbReference type="SAM" id="SignalP"/>
    </source>
</evidence>
<comment type="caution">
    <text evidence="2">The sequence shown here is derived from an EMBL/GenBank/DDBJ whole genome shotgun (WGS) entry which is preliminary data.</text>
</comment>
<keyword evidence="3" id="KW-1185">Reference proteome</keyword>
<dbReference type="AlphaFoldDB" id="A0AA40GI64"/>
<dbReference type="Proteomes" id="UP001177670">
    <property type="component" value="Unassembled WGS sequence"/>
</dbReference>
<name>A0AA40GI64_9HYME</name>
<evidence type="ECO:0000313" key="3">
    <source>
        <dbReference type="Proteomes" id="UP001177670"/>
    </source>
</evidence>
<proteinExistence type="predicted"/>
<protein>
    <submittedName>
        <fullName evidence="2">Uncharacterized protein</fullName>
    </submittedName>
</protein>
<gene>
    <name evidence="2" type="ORF">K0M31_002441</name>
</gene>
<feature type="chain" id="PRO_5041339399" evidence="1">
    <location>
        <begin position="21"/>
        <end position="159"/>
    </location>
</feature>
<organism evidence="2 3">
    <name type="scientific">Melipona bicolor</name>
    <dbReference type="NCBI Taxonomy" id="60889"/>
    <lineage>
        <taxon>Eukaryota</taxon>
        <taxon>Metazoa</taxon>
        <taxon>Ecdysozoa</taxon>
        <taxon>Arthropoda</taxon>
        <taxon>Hexapoda</taxon>
        <taxon>Insecta</taxon>
        <taxon>Pterygota</taxon>
        <taxon>Neoptera</taxon>
        <taxon>Endopterygota</taxon>
        <taxon>Hymenoptera</taxon>
        <taxon>Apocrita</taxon>
        <taxon>Aculeata</taxon>
        <taxon>Apoidea</taxon>
        <taxon>Anthophila</taxon>
        <taxon>Apidae</taxon>
        <taxon>Melipona</taxon>
    </lineage>
</organism>
<sequence>MQSKVLCLLFVALVASSVTAGRISETLESVATKGQDTAKNATHGYSDVNILSIVLPPVPNIIQLPNVASGVKAAEDLLVTNLGTTGNLAEALQNLVTAALKSAQPVADLINVLSQIVNAFSQIAAEESLNVAVLIIKSGVQVVAAVVDAVIPVVEVILI</sequence>
<accession>A0AA40GI64</accession>
<dbReference type="EMBL" id="JAHYIQ010000001">
    <property type="protein sequence ID" value="KAK1137949.1"/>
    <property type="molecule type" value="Genomic_DNA"/>
</dbReference>
<feature type="signal peptide" evidence="1">
    <location>
        <begin position="1"/>
        <end position="20"/>
    </location>
</feature>
<evidence type="ECO:0000313" key="2">
    <source>
        <dbReference type="EMBL" id="KAK1137949.1"/>
    </source>
</evidence>